<dbReference type="RefSeq" id="WP_343752861.1">
    <property type="nucleotide sequence ID" value="NZ_BAAADM010000054.1"/>
</dbReference>
<accession>A0ABP3J7H8</accession>
<protein>
    <recommendedName>
        <fullName evidence="4">Competence protein ComGF</fullName>
    </recommendedName>
</protein>
<feature type="transmembrane region" description="Helical" evidence="1">
    <location>
        <begin position="21"/>
        <end position="44"/>
    </location>
</feature>
<evidence type="ECO:0000313" key="2">
    <source>
        <dbReference type="EMBL" id="GAA0443386.1"/>
    </source>
</evidence>
<evidence type="ECO:0008006" key="4">
    <source>
        <dbReference type="Google" id="ProtNLM"/>
    </source>
</evidence>
<dbReference type="Proteomes" id="UP001501459">
    <property type="component" value="Unassembled WGS sequence"/>
</dbReference>
<dbReference type="EMBL" id="BAAADM010000054">
    <property type="protein sequence ID" value="GAA0443386.1"/>
    <property type="molecule type" value="Genomic_DNA"/>
</dbReference>
<reference evidence="3" key="1">
    <citation type="journal article" date="2019" name="Int. J. Syst. Evol. Microbiol.">
        <title>The Global Catalogue of Microorganisms (GCM) 10K type strain sequencing project: providing services to taxonomists for standard genome sequencing and annotation.</title>
        <authorList>
            <consortium name="The Broad Institute Genomics Platform"/>
            <consortium name="The Broad Institute Genome Sequencing Center for Infectious Disease"/>
            <person name="Wu L."/>
            <person name="Ma J."/>
        </authorList>
    </citation>
    <scope>NUCLEOTIDE SEQUENCE [LARGE SCALE GENOMIC DNA]</scope>
    <source>
        <strain evidence="3">JCM 12149</strain>
    </source>
</reference>
<dbReference type="InterPro" id="IPR016977">
    <property type="entry name" value="ComGF"/>
</dbReference>
<keyword evidence="1" id="KW-0812">Transmembrane</keyword>
<gene>
    <name evidence="2" type="ORF">GCM10008983_20750</name>
</gene>
<keyword evidence="1" id="KW-1133">Transmembrane helix</keyword>
<keyword evidence="3" id="KW-1185">Reference proteome</keyword>
<organism evidence="2 3">
    <name type="scientific">Lentibacillus halophilus</name>
    <dbReference type="NCBI Taxonomy" id="295065"/>
    <lineage>
        <taxon>Bacteria</taxon>
        <taxon>Bacillati</taxon>
        <taxon>Bacillota</taxon>
        <taxon>Bacilli</taxon>
        <taxon>Bacillales</taxon>
        <taxon>Bacillaceae</taxon>
        <taxon>Lentibacillus</taxon>
    </lineage>
</organism>
<evidence type="ECO:0000256" key="1">
    <source>
        <dbReference type="SAM" id="Phobius"/>
    </source>
</evidence>
<proteinExistence type="predicted"/>
<evidence type="ECO:0000313" key="3">
    <source>
        <dbReference type="Proteomes" id="UP001501459"/>
    </source>
</evidence>
<dbReference type="Pfam" id="PF15980">
    <property type="entry name" value="ComGF"/>
    <property type="match status" value="1"/>
</dbReference>
<keyword evidence="1" id="KW-0472">Membrane</keyword>
<name>A0ABP3J7H8_9BACI</name>
<comment type="caution">
    <text evidence="2">The sequence shown here is derived from an EMBL/GenBank/DDBJ whole genome shotgun (WGS) entry which is preliminary data.</text>
</comment>
<sequence>MRKKEAIQVVYTAIRTNNKGFSFAEVLLTMSILVMMLPFMGYLAKGTSFSSNYNDLSVQQFFYFLRDDVVRSTDISVASSTIYLKQQDGSIASIEKHGNRVVRKVDRTGFEIYLQDVQDVHFKTIKHGFRVSITMTDGDTYEKDIIIYR</sequence>